<organism evidence="5 6">
    <name type="scientific">Albidiferax ferrireducens (strain ATCC BAA-621 / DSM 15236 / T118)</name>
    <name type="common">Rhodoferax ferrireducens</name>
    <dbReference type="NCBI Taxonomy" id="338969"/>
    <lineage>
        <taxon>Bacteria</taxon>
        <taxon>Pseudomonadati</taxon>
        <taxon>Pseudomonadota</taxon>
        <taxon>Betaproteobacteria</taxon>
        <taxon>Burkholderiales</taxon>
        <taxon>Comamonadaceae</taxon>
        <taxon>Rhodoferax</taxon>
    </lineage>
</organism>
<dbReference type="InterPro" id="IPR050469">
    <property type="entry name" value="Diguanylate_Cyclase"/>
</dbReference>
<keyword evidence="3" id="KW-0175">Coiled coil</keyword>
<dbReference type="eggNOG" id="COG3706">
    <property type="taxonomic scope" value="Bacteria"/>
</dbReference>
<dbReference type="PANTHER" id="PTHR45138">
    <property type="entry name" value="REGULATORY COMPONENTS OF SENSORY TRANSDUCTION SYSTEM"/>
    <property type="match status" value="1"/>
</dbReference>
<dbReference type="HOGENOM" id="CLU_029027_0_0_4"/>
<dbReference type="InterPro" id="IPR029787">
    <property type="entry name" value="Nucleotide_cyclase"/>
</dbReference>
<dbReference type="EC" id="2.7.7.65" evidence="1"/>
<dbReference type="Pfam" id="PF00990">
    <property type="entry name" value="GGDEF"/>
    <property type="match status" value="1"/>
</dbReference>
<proteinExistence type="predicted"/>
<protein>
    <recommendedName>
        <fullName evidence="1">diguanylate cyclase</fullName>
        <ecNumber evidence="1">2.7.7.65</ecNumber>
    </recommendedName>
</protein>
<dbReference type="Proteomes" id="UP000008332">
    <property type="component" value="Chromosome"/>
</dbReference>
<reference evidence="6" key="1">
    <citation type="submission" date="2006-02" db="EMBL/GenBank/DDBJ databases">
        <title>Complete sequence of chromosome of Rhodoferax ferrireducens DSM 15236.</title>
        <authorList>
            <person name="Copeland A."/>
            <person name="Lucas S."/>
            <person name="Lapidus A."/>
            <person name="Barry K."/>
            <person name="Detter J.C."/>
            <person name="Glavina del Rio T."/>
            <person name="Hammon N."/>
            <person name="Israni S."/>
            <person name="Pitluck S."/>
            <person name="Brettin T."/>
            <person name="Bruce D."/>
            <person name="Han C."/>
            <person name="Tapia R."/>
            <person name="Gilna P."/>
            <person name="Kiss H."/>
            <person name="Schmutz J."/>
            <person name="Larimer F."/>
            <person name="Land M."/>
            <person name="Kyrpides N."/>
            <person name="Ivanova N."/>
            <person name="Richardson P."/>
        </authorList>
    </citation>
    <scope>NUCLEOTIDE SEQUENCE [LARGE SCALE GENOMIC DNA]</scope>
    <source>
        <strain evidence="6">ATCC BAA-621 / DSM 15236 / T118</strain>
    </source>
</reference>
<evidence type="ECO:0000259" key="4">
    <source>
        <dbReference type="PROSITE" id="PS50887"/>
    </source>
</evidence>
<dbReference type="InterPro" id="IPR043128">
    <property type="entry name" value="Rev_trsase/Diguanyl_cyclase"/>
</dbReference>
<dbReference type="SMART" id="SM00267">
    <property type="entry name" value="GGDEF"/>
    <property type="match status" value="1"/>
</dbReference>
<dbReference type="Gene3D" id="3.30.70.270">
    <property type="match status" value="1"/>
</dbReference>
<evidence type="ECO:0000256" key="1">
    <source>
        <dbReference type="ARBA" id="ARBA00012528"/>
    </source>
</evidence>
<gene>
    <name evidence="5" type="ordered locus">Rfer_0005</name>
</gene>
<evidence type="ECO:0000256" key="3">
    <source>
        <dbReference type="SAM" id="Coils"/>
    </source>
</evidence>
<dbReference type="PANTHER" id="PTHR45138:SF9">
    <property type="entry name" value="DIGUANYLATE CYCLASE DGCM-RELATED"/>
    <property type="match status" value="1"/>
</dbReference>
<dbReference type="GO" id="GO:0052621">
    <property type="term" value="F:diguanylate cyclase activity"/>
    <property type="evidence" value="ECO:0007669"/>
    <property type="project" value="UniProtKB-EC"/>
</dbReference>
<feature type="domain" description="GGDEF" evidence="4">
    <location>
        <begin position="390"/>
        <end position="520"/>
    </location>
</feature>
<keyword evidence="6" id="KW-1185">Reference proteome</keyword>
<dbReference type="AlphaFoldDB" id="Q223I5"/>
<dbReference type="NCBIfam" id="TIGR00254">
    <property type="entry name" value="GGDEF"/>
    <property type="match status" value="1"/>
</dbReference>
<sequence length="520" mass="57070">MIAKKPFEIARETLRQLTARKLAPTPINYQAIYNEVAGVATDPPFPTDRLRDIAQALPTKTPGQQKQRALLDSAIGQLNWDGVKSALMAYGGFSPPAADPATATPSTGLPMPGASAPGDVSAPALTFDFLQQMARLIEFTLPALGSDDARFNEQTQTLLKAMRQPGADVVALKLMLGSFSDRLSFAAEDQAEIKVTLLKLLHLIIENIGELSLDDRWLKGQIEALMTASTPPLTLRRLDDVERRLKDVIFKQTEAKGRALEAQEEMRQMLATFIERLSQMTESTSAYRGKLDDNARLIEQARTLAEIAPVLKEVVGATRTMAHDSLTARDELRGMREKAQSTEAELVKLHQELDRVSSQARHDPLTGALNRKGLEEAVNREVSNVRRKETPLCVALLDIDNFKKLNDALGHASGDVALAHLATVTREVMRPHDTLARYGGEEFVILMPDTALDNGIEAMTRLQRELTTRFFLAGTEKVLITFSAGVAQLATDETGQSAIKRADQAMYLAKRAGKNRVLGA</sequence>
<comment type="catalytic activity">
    <reaction evidence="2">
        <text>2 GTP = 3',3'-c-di-GMP + 2 diphosphate</text>
        <dbReference type="Rhea" id="RHEA:24898"/>
        <dbReference type="ChEBI" id="CHEBI:33019"/>
        <dbReference type="ChEBI" id="CHEBI:37565"/>
        <dbReference type="ChEBI" id="CHEBI:58805"/>
        <dbReference type="EC" id="2.7.7.65"/>
    </reaction>
</comment>
<dbReference type="SUPFAM" id="SSF55073">
    <property type="entry name" value="Nucleotide cyclase"/>
    <property type="match status" value="1"/>
</dbReference>
<dbReference type="KEGG" id="rfr:Rfer_0005"/>
<evidence type="ECO:0000313" key="5">
    <source>
        <dbReference type="EMBL" id="ABD67767.1"/>
    </source>
</evidence>
<evidence type="ECO:0000313" key="6">
    <source>
        <dbReference type="Proteomes" id="UP000008332"/>
    </source>
</evidence>
<dbReference type="FunFam" id="3.30.70.270:FF:000001">
    <property type="entry name" value="Diguanylate cyclase domain protein"/>
    <property type="match status" value="1"/>
</dbReference>
<name>Q223I5_ALBFT</name>
<dbReference type="RefSeq" id="WP_011462340.1">
    <property type="nucleotide sequence ID" value="NC_007908.1"/>
</dbReference>
<accession>Q223I5</accession>
<dbReference type="InterPro" id="IPR000160">
    <property type="entry name" value="GGDEF_dom"/>
</dbReference>
<dbReference type="CDD" id="cd01949">
    <property type="entry name" value="GGDEF"/>
    <property type="match status" value="1"/>
</dbReference>
<dbReference type="OrthoDB" id="9813903at2"/>
<dbReference type="EMBL" id="CP000267">
    <property type="protein sequence ID" value="ABD67767.1"/>
    <property type="molecule type" value="Genomic_DNA"/>
</dbReference>
<evidence type="ECO:0000256" key="2">
    <source>
        <dbReference type="ARBA" id="ARBA00034247"/>
    </source>
</evidence>
<dbReference type="PROSITE" id="PS50887">
    <property type="entry name" value="GGDEF"/>
    <property type="match status" value="1"/>
</dbReference>
<feature type="coiled-coil region" evidence="3">
    <location>
        <begin position="332"/>
        <end position="359"/>
    </location>
</feature>
<dbReference type="STRING" id="338969.Rfer_0005"/>